<feature type="compositionally biased region" description="Basic and acidic residues" evidence="1">
    <location>
        <begin position="67"/>
        <end position="77"/>
    </location>
</feature>
<reference evidence="2 3" key="1">
    <citation type="submission" date="2020-02" db="EMBL/GenBank/DDBJ databases">
        <title>Sequencing the genomes of 1000 actinobacteria strains.</title>
        <authorList>
            <person name="Klenk H.-P."/>
        </authorList>
    </citation>
    <scope>NUCLEOTIDE SEQUENCE [LARGE SCALE GENOMIC DNA]</scope>
    <source>
        <strain evidence="2 3">DSM 19609</strain>
    </source>
</reference>
<keyword evidence="3" id="KW-1185">Reference proteome</keyword>
<feature type="region of interest" description="Disordered" evidence="1">
    <location>
        <begin position="147"/>
        <end position="170"/>
    </location>
</feature>
<sequence>MSKKARVIGQAGGMIARKVGKQLNIGDFAGSTAHTIREDTGEIVKRVRRVSKRRKYLGSTPGKNSRTGREVIERLKNTDPPQVVTERGVEKLVWTDPLTGEESRVPLDRCDMGHSPVDAVTHWNTEGYQYGKRSAEARAWMLDPDNYTLQPSSWNRSQGARSTETYRDPA</sequence>
<dbReference type="RefSeq" id="WP_208390382.1">
    <property type="nucleotide sequence ID" value="NZ_BAAAOO010000012.1"/>
</dbReference>
<proteinExistence type="predicted"/>
<evidence type="ECO:0008006" key="4">
    <source>
        <dbReference type="Google" id="ProtNLM"/>
    </source>
</evidence>
<comment type="caution">
    <text evidence="2">The sequence shown here is derived from an EMBL/GenBank/DDBJ whole genome shotgun (WGS) entry which is preliminary data.</text>
</comment>
<evidence type="ECO:0000313" key="2">
    <source>
        <dbReference type="EMBL" id="NIH55494.1"/>
    </source>
</evidence>
<name>A0ABX0SAY7_9ACTN</name>
<dbReference type="Proteomes" id="UP000749311">
    <property type="component" value="Unassembled WGS sequence"/>
</dbReference>
<accession>A0ABX0SAY7</accession>
<gene>
    <name evidence="2" type="ORF">FB473_000139</name>
</gene>
<evidence type="ECO:0000256" key="1">
    <source>
        <dbReference type="SAM" id="MobiDB-lite"/>
    </source>
</evidence>
<dbReference type="EMBL" id="JAAMOZ010000001">
    <property type="protein sequence ID" value="NIH55494.1"/>
    <property type="molecule type" value="Genomic_DNA"/>
</dbReference>
<feature type="compositionally biased region" description="Polar residues" evidence="1">
    <location>
        <begin position="147"/>
        <end position="163"/>
    </location>
</feature>
<organism evidence="2 3">
    <name type="scientific">Brooklawnia cerclae</name>
    <dbReference type="NCBI Taxonomy" id="349934"/>
    <lineage>
        <taxon>Bacteria</taxon>
        <taxon>Bacillati</taxon>
        <taxon>Actinomycetota</taxon>
        <taxon>Actinomycetes</taxon>
        <taxon>Propionibacteriales</taxon>
        <taxon>Propionibacteriaceae</taxon>
        <taxon>Brooklawnia</taxon>
    </lineage>
</organism>
<feature type="region of interest" description="Disordered" evidence="1">
    <location>
        <begin position="55"/>
        <end position="79"/>
    </location>
</feature>
<evidence type="ECO:0000313" key="3">
    <source>
        <dbReference type="Proteomes" id="UP000749311"/>
    </source>
</evidence>
<protein>
    <recommendedName>
        <fullName evidence="4">HNH endonuclease</fullName>
    </recommendedName>
</protein>